<dbReference type="Gene3D" id="3.40.50.300">
    <property type="entry name" value="P-loop containing nucleotide triphosphate hydrolases"/>
    <property type="match status" value="1"/>
</dbReference>
<dbReference type="GO" id="GO:0005524">
    <property type="term" value="F:ATP binding"/>
    <property type="evidence" value="ECO:0007669"/>
    <property type="project" value="UniProtKB-KW"/>
</dbReference>
<dbReference type="InterPro" id="IPR003439">
    <property type="entry name" value="ABC_transporter-like_ATP-bd"/>
</dbReference>
<protein>
    <recommendedName>
        <fullName evidence="3">Cell division ATP-binding protein FtsE</fullName>
    </recommendedName>
</protein>
<evidence type="ECO:0000256" key="4">
    <source>
        <dbReference type="ARBA" id="ARBA00022448"/>
    </source>
</evidence>
<keyword evidence="5" id="KW-1003">Cell membrane</keyword>
<dbReference type="Pfam" id="PF09383">
    <property type="entry name" value="NIL"/>
    <property type="match status" value="1"/>
</dbReference>
<dbReference type="Proteomes" id="UP000326202">
    <property type="component" value="Chromosome"/>
</dbReference>
<evidence type="ECO:0000256" key="9">
    <source>
        <dbReference type="ARBA" id="ARBA00022970"/>
    </source>
</evidence>
<evidence type="ECO:0000256" key="3">
    <source>
        <dbReference type="ARBA" id="ARBA00020019"/>
    </source>
</evidence>
<dbReference type="AlphaFoldDB" id="A0A5J6MGB2"/>
<dbReference type="InterPro" id="IPR041701">
    <property type="entry name" value="MetN_ABC"/>
</dbReference>
<comment type="similarity">
    <text evidence="2">Belongs to the ABC transporter superfamily.</text>
</comment>
<dbReference type="PANTHER" id="PTHR43166">
    <property type="entry name" value="AMINO ACID IMPORT ATP-BINDING PROTEIN"/>
    <property type="match status" value="1"/>
</dbReference>
<dbReference type="GO" id="GO:0005886">
    <property type="term" value="C:plasma membrane"/>
    <property type="evidence" value="ECO:0007669"/>
    <property type="project" value="UniProtKB-ARBA"/>
</dbReference>
<organism evidence="12 13">
    <name type="scientific">Hypericibacter terrae</name>
    <dbReference type="NCBI Taxonomy" id="2602015"/>
    <lineage>
        <taxon>Bacteria</taxon>
        <taxon>Pseudomonadati</taxon>
        <taxon>Pseudomonadota</taxon>
        <taxon>Alphaproteobacteria</taxon>
        <taxon>Rhodospirillales</taxon>
        <taxon>Dongiaceae</taxon>
        <taxon>Hypericibacter</taxon>
    </lineage>
</organism>
<dbReference type="InterPro" id="IPR017871">
    <property type="entry name" value="ABC_transporter-like_CS"/>
</dbReference>
<evidence type="ECO:0000256" key="8">
    <source>
        <dbReference type="ARBA" id="ARBA00022967"/>
    </source>
</evidence>
<keyword evidence="7 12" id="KW-0067">ATP-binding</keyword>
<evidence type="ECO:0000256" key="1">
    <source>
        <dbReference type="ARBA" id="ARBA00002579"/>
    </source>
</evidence>
<keyword evidence="6" id="KW-0547">Nucleotide-binding</keyword>
<keyword evidence="10" id="KW-0472">Membrane</keyword>
<evidence type="ECO:0000256" key="7">
    <source>
        <dbReference type="ARBA" id="ARBA00022840"/>
    </source>
</evidence>
<dbReference type="SMART" id="SM00930">
    <property type="entry name" value="NIL"/>
    <property type="match status" value="1"/>
</dbReference>
<keyword evidence="13" id="KW-1185">Reference proteome</keyword>
<dbReference type="FunFam" id="3.40.50.300:FF:000056">
    <property type="entry name" value="Cell division ATP-binding protein FtsE"/>
    <property type="match status" value="1"/>
</dbReference>
<dbReference type="SUPFAM" id="SSF55021">
    <property type="entry name" value="ACT-like"/>
    <property type="match status" value="1"/>
</dbReference>
<evidence type="ECO:0000256" key="10">
    <source>
        <dbReference type="ARBA" id="ARBA00023136"/>
    </source>
</evidence>
<name>A0A5J6MGB2_9PROT</name>
<dbReference type="PANTHER" id="PTHR43166:SF30">
    <property type="entry name" value="METHIONINE IMPORT ATP-BINDING PROTEIN METN"/>
    <property type="match status" value="1"/>
</dbReference>
<keyword evidence="9" id="KW-0029">Amino-acid transport</keyword>
<dbReference type="KEGG" id="htq:FRZ44_18290"/>
<evidence type="ECO:0000256" key="5">
    <source>
        <dbReference type="ARBA" id="ARBA00022475"/>
    </source>
</evidence>
<dbReference type="EMBL" id="CP042906">
    <property type="protein sequence ID" value="QEX16534.1"/>
    <property type="molecule type" value="Genomic_DNA"/>
</dbReference>
<dbReference type="SMART" id="SM00382">
    <property type="entry name" value="AAA"/>
    <property type="match status" value="1"/>
</dbReference>
<dbReference type="CDD" id="cd03258">
    <property type="entry name" value="ABC_MetN_methionine_transporter"/>
    <property type="match status" value="1"/>
</dbReference>
<accession>A0A5J6MGB2</accession>
<evidence type="ECO:0000256" key="2">
    <source>
        <dbReference type="ARBA" id="ARBA00005417"/>
    </source>
</evidence>
<proteinExistence type="inferred from homology"/>
<reference evidence="12 13" key="1">
    <citation type="submission" date="2019-08" db="EMBL/GenBank/DDBJ databases">
        <title>Hyperibacter terrae gen. nov., sp. nov. and Hyperibacter viscosus sp. nov., two new members in the family Rhodospirillaceae isolated from the rhizosphere of Hypericum perforatum.</title>
        <authorList>
            <person name="Noviana Z."/>
        </authorList>
    </citation>
    <scope>NUCLEOTIDE SEQUENCE [LARGE SCALE GENOMIC DNA]</scope>
    <source>
        <strain evidence="12 13">R5913</strain>
    </source>
</reference>
<evidence type="ECO:0000259" key="11">
    <source>
        <dbReference type="PROSITE" id="PS50893"/>
    </source>
</evidence>
<dbReference type="InterPro" id="IPR027417">
    <property type="entry name" value="P-loop_NTPase"/>
</dbReference>
<keyword evidence="8" id="KW-1278">Translocase</keyword>
<dbReference type="InterPro" id="IPR050086">
    <property type="entry name" value="MetN_ABC_transporter-like"/>
</dbReference>
<dbReference type="InterPro" id="IPR003593">
    <property type="entry name" value="AAA+_ATPase"/>
</dbReference>
<dbReference type="PROSITE" id="PS00211">
    <property type="entry name" value="ABC_TRANSPORTER_1"/>
    <property type="match status" value="1"/>
</dbReference>
<dbReference type="Pfam" id="PF00005">
    <property type="entry name" value="ABC_tran"/>
    <property type="match status" value="1"/>
</dbReference>
<evidence type="ECO:0000313" key="13">
    <source>
        <dbReference type="Proteomes" id="UP000326202"/>
    </source>
</evidence>
<dbReference type="GO" id="GO:0006865">
    <property type="term" value="P:amino acid transport"/>
    <property type="evidence" value="ECO:0007669"/>
    <property type="project" value="UniProtKB-KW"/>
</dbReference>
<sequence>MPASRSHCSEVGMSSLTSSIPAARFESAFDARAGSRTERETASATDAHRDPLPLIRLQNLSKSFEAGGREVVALHGVSIDVQEGEILGIIGRSGAGKSTLLRCINGLERPQSGTILVEGTPVNRLGEADLAALRRRIGMIFQHFNLLSSRSVFDNVALPLELAGASRSEIESRVSDLLDLVGLADKRNVYPARLSGGQKQRVGIARALATSPRILLCDEATSALDPETTRQILALLGDINRKLGLTIVLITHEMAVVRDLCDRMVVLDHGRIVEQGAVADIFAQPRSEVTRSLLQDVLPDLPASLAQRLSDVPLPGSQPLLRLRFSGSKAGDPVIAELARQLDVAASVVHGAIDTIKGQPIGVLILALPERTAQPLPAIIDFLRERTTSVELLGHVLPAH</sequence>
<evidence type="ECO:0000256" key="6">
    <source>
        <dbReference type="ARBA" id="ARBA00022741"/>
    </source>
</evidence>
<feature type="domain" description="ABC transporter" evidence="11">
    <location>
        <begin position="55"/>
        <end position="294"/>
    </location>
</feature>
<gene>
    <name evidence="12" type="primary">metN</name>
    <name evidence="12" type="ORF">FRZ44_18290</name>
</gene>
<dbReference type="PROSITE" id="PS50893">
    <property type="entry name" value="ABC_TRANSPORTER_2"/>
    <property type="match status" value="1"/>
</dbReference>
<keyword evidence="4" id="KW-0813">Transport</keyword>
<evidence type="ECO:0000313" key="12">
    <source>
        <dbReference type="EMBL" id="QEX16534.1"/>
    </source>
</evidence>
<dbReference type="InterPro" id="IPR045865">
    <property type="entry name" value="ACT-like_dom_sf"/>
</dbReference>
<dbReference type="SUPFAM" id="SSF52540">
    <property type="entry name" value="P-loop containing nucleoside triphosphate hydrolases"/>
    <property type="match status" value="1"/>
</dbReference>
<dbReference type="Gene3D" id="3.30.70.260">
    <property type="match status" value="1"/>
</dbReference>
<dbReference type="GO" id="GO:0016887">
    <property type="term" value="F:ATP hydrolysis activity"/>
    <property type="evidence" value="ECO:0007669"/>
    <property type="project" value="InterPro"/>
</dbReference>
<comment type="function">
    <text evidence="1">Part of the ABC transporter FtsEX involved in cellular division. Important for assembly or stability of the septal ring.</text>
</comment>
<dbReference type="InterPro" id="IPR018449">
    <property type="entry name" value="NIL_domain"/>
</dbReference>